<protein>
    <recommendedName>
        <fullName evidence="1">Transposase IS801/IS1294 domain-containing protein</fullName>
    </recommendedName>
</protein>
<keyword evidence="3" id="KW-1185">Reference proteome</keyword>
<sequence>MRASIEVADIFRFAGPAYRREGTARHRTLTLEAGEFIRRFLLHTLPRGFHRIRHYGFLTGPNRKAGLEHIRELLGAPPISHPGAAEPEAPTAALLAQPEVFAMIRHGTIKPPARDDVLRARSIRVPNTGVGFVYHTRRCLWASSSPASELQPPYRGTRSAEIASGRLVIRHGRQPQTP</sequence>
<feature type="domain" description="Transposase IS801/IS1294" evidence="1">
    <location>
        <begin position="18"/>
        <end position="59"/>
    </location>
</feature>
<dbReference type="InterPro" id="IPR007069">
    <property type="entry name" value="Transposase_32"/>
</dbReference>
<organism evidence="2 3">
    <name type="scientific">Aquamicrobium terrae</name>
    <dbReference type="NCBI Taxonomy" id="1324945"/>
    <lineage>
        <taxon>Bacteria</taxon>
        <taxon>Pseudomonadati</taxon>
        <taxon>Pseudomonadota</taxon>
        <taxon>Alphaproteobacteria</taxon>
        <taxon>Hyphomicrobiales</taxon>
        <taxon>Phyllobacteriaceae</taxon>
        <taxon>Aquamicrobium</taxon>
    </lineage>
</organism>
<gene>
    <name evidence="2" type="ORF">ABID37_003395</name>
</gene>
<evidence type="ECO:0000259" key="1">
    <source>
        <dbReference type="Pfam" id="PF04986"/>
    </source>
</evidence>
<dbReference type="EMBL" id="JBEPML010000012">
    <property type="protein sequence ID" value="MET3793171.1"/>
    <property type="molecule type" value="Genomic_DNA"/>
</dbReference>
<dbReference type="PANTHER" id="PTHR37023:SF1">
    <property type="entry name" value="ISSOD25 TRANSPOSASE TNPA_ISSOD25"/>
    <property type="match status" value="1"/>
</dbReference>
<evidence type="ECO:0000313" key="3">
    <source>
        <dbReference type="Proteomes" id="UP001549076"/>
    </source>
</evidence>
<reference evidence="2 3" key="1">
    <citation type="submission" date="2024-06" db="EMBL/GenBank/DDBJ databases">
        <title>Genomic Encyclopedia of Type Strains, Phase IV (KMG-IV): sequencing the most valuable type-strain genomes for metagenomic binning, comparative biology and taxonomic classification.</title>
        <authorList>
            <person name="Goeker M."/>
        </authorList>
    </citation>
    <scope>NUCLEOTIDE SEQUENCE [LARGE SCALE GENOMIC DNA]</scope>
    <source>
        <strain evidence="2 3">DSM 27865</strain>
    </source>
</reference>
<name>A0ABV2N2A5_9HYPH</name>
<evidence type="ECO:0000313" key="2">
    <source>
        <dbReference type="EMBL" id="MET3793171.1"/>
    </source>
</evidence>
<comment type="caution">
    <text evidence="2">The sequence shown here is derived from an EMBL/GenBank/DDBJ whole genome shotgun (WGS) entry which is preliminary data.</text>
</comment>
<dbReference type="Proteomes" id="UP001549076">
    <property type="component" value="Unassembled WGS sequence"/>
</dbReference>
<accession>A0ABV2N2A5</accession>
<dbReference type="PANTHER" id="PTHR37023">
    <property type="entry name" value="TRANSPOSASE"/>
    <property type="match status" value="1"/>
</dbReference>
<proteinExistence type="predicted"/>
<dbReference type="Pfam" id="PF04986">
    <property type="entry name" value="Y2_Tnp"/>
    <property type="match status" value="1"/>
</dbReference>